<dbReference type="RefSeq" id="WP_135963605.1">
    <property type="nucleotide sequence ID" value="NZ_SRXT01000003.1"/>
</dbReference>
<reference evidence="7 8" key="1">
    <citation type="submission" date="2019-04" db="EMBL/GenBank/DDBJ databases">
        <title>Sphingomonas psychrotolerans sp. nov., isolated from soil in the Tianshan Mountains, Xinjiang, China.</title>
        <authorList>
            <person name="Luo Y."/>
            <person name="Sheng H."/>
        </authorList>
    </citation>
    <scope>NUCLEOTIDE SEQUENCE [LARGE SCALE GENOMIC DNA]</scope>
    <source>
        <strain evidence="7 8">ZFGT-11</strain>
    </source>
</reference>
<keyword evidence="8" id="KW-1185">Reference proteome</keyword>
<evidence type="ECO:0000256" key="5">
    <source>
        <dbReference type="SAM" id="Phobius"/>
    </source>
</evidence>
<dbReference type="GO" id="GO:0046943">
    <property type="term" value="F:carboxylic acid transmembrane transporter activity"/>
    <property type="evidence" value="ECO:0007669"/>
    <property type="project" value="TreeGrafter"/>
</dbReference>
<dbReference type="Gene3D" id="1.20.1250.20">
    <property type="entry name" value="MFS general substrate transporter like domains"/>
    <property type="match status" value="1"/>
</dbReference>
<dbReference type="InterPro" id="IPR020846">
    <property type="entry name" value="MFS_dom"/>
</dbReference>
<dbReference type="PANTHER" id="PTHR23508:SF10">
    <property type="entry name" value="CARBOXYLIC ACID TRANSPORTER PROTEIN HOMOLOG"/>
    <property type="match status" value="1"/>
</dbReference>
<protein>
    <submittedName>
        <fullName evidence="7">MFS transporter</fullName>
    </submittedName>
</protein>
<dbReference type="PANTHER" id="PTHR23508">
    <property type="entry name" value="CARBOXYLIC ACID TRANSPORTER PROTEIN HOMOLOG"/>
    <property type="match status" value="1"/>
</dbReference>
<sequence>MVAATEQSGASAAPPGMSRYQYLVVGLCCAANIADGFDVVSLSVAAPVLSKQWHIDPAVLGTLFSAVAVGLVIGAFAIAPLADKIGRRPVMLAALGTLAAALLLTSAAGDIWHLLALRFVTGIGLGTLVVCLNTTAAEYSSLKLRNMAMATVHIGFTLGMMLGSGIAAAVLATGSWRHIFLAAGLLNAVTFTFALFILGESRDFLLRRQGPKDLTALNRLNRRMKLPELAAMPPRPAAAETSASAIRFMLAGPMRSPTVLIWVASLTYALVGYFLLNWKPTILANAGLSPSLAAASGIITGACGALGHLVMGLLARRVGEGRLTACFFACAAVTLMIFGIQPPDPIPLLAMAGLTTFFVVGAYTGLFLVTVAMYPPAIQNTALGFVVGFGRVGAIIGPMIGGFLFSAGLTRMDTYFVFSAIAVIPAVTMHLANRLAMRSAKTLSGAQDAQPAIV</sequence>
<dbReference type="InterPro" id="IPR011701">
    <property type="entry name" value="MFS"/>
</dbReference>
<feature type="transmembrane region" description="Helical" evidence="5">
    <location>
        <begin position="58"/>
        <end position="78"/>
    </location>
</feature>
<feature type="transmembrane region" description="Helical" evidence="5">
    <location>
        <begin position="259"/>
        <end position="276"/>
    </location>
</feature>
<accession>A0A4S1XEH7</accession>
<comment type="caution">
    <text evidence="7">The sequence shown here is derived from an EMBL/GenBank/DDBJ whole genome shotgun (WGS) entry which is preliminary data.</text>
</comment>
<gene>
    <name evidence="7" type="ORF">E5A73_09715</name>
</gene>
<dbReference type="GO" id="GO:0005886">
    <property type="term" value="C:plasma membrane"/>
    <property type="evidence" value="ECO:0007669"/>
    <property type="project" value="TreeGrafter"/>
</dbReference>
<keyword evidence="4 5" id="KW-0472">Membrane</keyword>
<dbReference type="InterPro" id="IPR036259">
    <property type="entry name" value="MFS_trans_sf"/>
</dbReference>
<feature type="transmembrane region" description="Helical" evidence="5">
    <location>
        <begin position="148"/>
        <end position="172"/>
    </location>
</feature>
<dbReference type="PROSITE" id="PS00216">
    <property type="entry name" value="SUGAR_TRANSPORT_1"/>
    <property type="match status" value="1"/>
</dbReference>
<evidence type="ECO:0000256" key="2">
    <source>
        <dbReference type="ARBA" id="ARBA00022692"/>
    </source>
</evidence>
<dbReference type="Pfam" id="PF07690">
    <property type="entry name" value="MFS_1"/>
    <property type="match status" value="1"/>
</dbReference>
<dbReference type="SUPFAM" id="SSF103473">
    <property type="entry name" value="MFS general substrate transporter"/>
    <property type="match status" value="1"/>
</dbReference>
<dbReference type="PROSITE" id="PS50850">
    <property type="entry name" value="MFS"/>
    <property type="match status" value="1"/>
</dbReference>
<feature type="transmembrane region" description="Helical" evidence="5">
    <location>
        <begin position="415"/>
        <end position="432"/>
    </location>
</feature>
<proteinExistence type="predicted"/>
<evidence type="ECO:0000256" key="3">
    <source>
        <dbReference type="ARBA" id="ARBA00022989"/>
    </source>
</evidence>
<dbReference type="AlphaFoldDB" id="A0A4S1XEH7"/>
<keyword evidence="2 5" id="KW-0812">Transmembrane</keyword>
<evidence type="ECO:0000256" key="4">
    <source>
        <dbReference type="ARBA" id="ARBA00023136"/>
    </source>
</evidence>
<evidence type="ECO:0000313" key="8">
    <source>
        <dbReference type="Proteomes" id="UP000306147"/>
    </source>
</evidence>
<name>A0A4S1XEH7_9SPHN</name>
<feature type="transmembrane region" description="Helical" evidence="5">
    <location>
        <begin position="22"/>
        <end position="46"/>
    </location>
</feature>
<dbReference type="Proteomes" id="UP000306147">
    <property type="component" value="Unassembled WGS sequence"/>
</dbReference>
<evidence type="ECO:0000259" key="6">
    <source>
        <dbReference type="PROSITE" id="PS50850"/>
    </source>
</evidence>
<comment type="subcellular location">
    <subcellularLocation>
        <location evidence="1">Membrane</location>
        <topology evidence="1">Multi-pass membrane protein</topology>
    </subcellularLocation>
</comment>
<keyword evidence="3 5" id="KW-1133">Transmembrane helix</keyword>
<feature type="transmembrane region" description="Helical" evidence="5">
    <location>
        <begin position="346"/>
        <end position="371"/>
    </location>
</feature>
<feature type="transmembrane region" description="Helical" evidence="5">
    <location>
        <begin position="288"/>
        <end position="311"/>
    </location>
</feature>
<feature type="transmembrane region" description="Helical" evidence="5">
    <location>
        <begin position="323"/>
        <end position="340"/>
    </location>
</feature>
<dbReference type="EMBL" id="SRXT01000003">
    <property type="protein sequence ID" value="TGX54368.1"/>
    <property type="molecule type" value="Genomic_DNA"/>
</dbReference>
<feature type="transmembrane region" description="Helical" evidence="5">
    <location>
        <begin position="115"/>
        <end position="136"/>
    </location>
</feature>
<feature type="transmembrane region" description="Helical" evidence="5">
    <location>
        <begin position="178"/>
        <end position="198"/>
    </location>
</feature>
<evidence type="ECO:0000313" key="7">
    <source>
        <dbReference type="EMBL" id="TGX54368.1"/>
    </source>
</evidence>
<feature type="transmembrane region" description="Helical" evidence="5">
    <location>
        <begin position="383"/>
        <end position="409"/>
    </location>
</feature>
<dbReference type="InterPro" id="IPR005829">
    <property type="entry name" value="Sugar_transporter_CS"/>
</dbReference>
<feature type="domain" description="Major facilitator superfamily (MFS) profile" evidence="6">
    <location>
        <begin position="24"/>
        <end position="437"/>
    </location>
</feature>
<dbReference type="OrthoDB" id="9784658at2"/>
<feature type="transmembrane region" description="Helical" evidence="5">
    <location>
        <begin position="90"/>
        <end position="109"/>
    </location>
</feature>
<evidence type="ECO:0000256" key="1">
    <source>
        <dbReference type="ARBA" id="ARBA00004141"/>
    </source>
</evidence>
<organism evidence="7 8">
    <name type="scientific">Sphingomonas gei</name>
    <dbReference type="NCBI Taxonomy" id="1395960"/>
    <lineage>
        <taxon>Bacteria</taxon>
        <taxon>Pseudomonadati</taxon>
        <taxon>Pseudomonadota</taxon>
        <taxon>Alphaproteobacteria</taxon>
        <taxon>Sphingomonadales</taxon>
        <taxon>Sphingomonadaceae</taxon>
        <taxon>Sphingomonas</taxon>
    </lineage>
</organism>